<dbReference type="GO" id="GO:0004596">
    <property type="term" value="F:protein-N-terminal amino-acid acetyltransferase activity"/>
    <property type="evidence" value="ECO:0007669"/>
    <property type="project" value="InterPro"/>
</dbReference>
<dbReference type="CDD" id="cd04301">
    <property type="entry name" value="NAT_SF"/>
    <property type="match status" value="1"/>
</dbReference>
<dbReference type="GO" id="GO:0031415">
    <property type="term" value="C:NatA complex"/>
    <property type="evidence" value="ECO:0007669"/>
    <property type="project" value="InterPro"/>
</dbReference>
<name>A0A2R7Y8F3_9ARCH</name>
<dbReference type="AlphaFoldDB" id="A0A2R7Y8F3"/>
<dbReference type="Proteomes" id="UP000244066">
    <property type="component" value="Unassembled WGS sequence"/>
</dbReference>
<sequence>MEDVSRCVEVPPNVIIRNVTPNDLLQVMHINRLCLPENYTFSFFETLYRDAPKAFFVAEYGGKIVGYVMCRVERIFSKIDKFKLKKAGHIVSIAVLPDYRRMHIGSALMKCATEALKNEYGCCEAYLEVRVSNEPAIAMYEKLGFRKVERQERYYMDGEDAYVMAKRL</sequence>
<dbReference type="Gene3D" id="3.40.630.30">
    <property type="match status" value="1"/>
</dbReference>
<keyword evidence="2" id="KW-0012">Acyltransferase</keyword>
<dbReference type="PROSITE" id="PS51186">
    <property type="entry name" value="GNAT"/>
    <property type="match status" value="1"/>
</dbReference>
<protein>
    <submittedName>
        <fullName evidence="4">Ribosomal-protein-alanine N-acetyltransferase</fullName>
    </submittedName>
</protein>
<dbReference type="PANTHER" id="PTHR23091">
    <property type="entry name" value="N-TERMINAL ACETYLTRANSFERASE"/>
    <property type="match status" value="1"/>
</dbReference>
<accession>A0A2R7Y8F3</accession>
<reference evidence="4 5" key="1">
    <citation type="submission" date="2017-04" db="EMBL/GenBank/DDBJ databases">
        <title>Draft Aigarchaeota genome from a New Zealand hot spring.</title>
        <authorList>
            <person name="Reysenbach A.-L."/>
            <person name="Donaho J.A."/>
            <person name="Gerhart J."/>
            <person name="Kelley J.F."/>
            <person name="Kouba K."/>
            <person name="Podar M."/>
            <person name="Stott M."/>
        </authorList>
    </citation>
    <scope>NUCLEOTIDE SEQUENCE [LARGE SCALE GENOMIC DNA]</scope>
    <source>
        <strain evidence="4">NZ13_MG1</strain>
    </source>
</reference>
<dbReference type="SUPFAM" id="SSF55729">
    <property type="entry name" value="Acyl-CoA N-acyltransferases (Nat)"/>
    <property type="match status" value="1"/>
</dbReference>
<organism evidence="4 5">
    <name type="scientific">Candidatus Terraquivivens tikiterensis</name>
    <dbReference type="NCBI Taxonomy" id="1980982"/>
    <lineage>
        <taxon>Archaea</taxon>
        <taxon>Nitrososphaerota</taxon>
        <taxon>Candidatus Wolframiiraptoraceae</taxon>
        <taxon>Candidatus Terraquivivens</taxon>
    </lineage>
</organism>
<dbReference type="PANTHER" id="PTHR23091:SF4">
    <property type="entry name" value="N-TERMINAL AMINO-ACID N(ALPHA)-ACETYLTRANSFERASE NATA"/>
    <property type="match status" value="1"/>
</dbReference>
<dbReference type="InterPro" id="IPR016181">
    <property type="entry name" value="Acyl_CoA_acyltransferase"/>
</dbReference>
<dbReference type="InterPro" id="IPR045047">
    <property type="entry name" value="Ard1-like"/>
</dbReference>
<keyword evidence="1 4" id="KW-0808">Transferase</keyword>
<gene>
    <name evidence="4" type="ORF">B9J98_01975</name>
</gene>
<evidence type="ECO:0000259" key="3">
    <source>
        <dbReference type="PROSITE" id="PS51186"/>
    </source>
</evidence>
<evidence type="ECO:0000313" key="4">
    <source>
        <dbReference type="EMBL" id="PUA33831.1"/>
    </source>
</evidence>
<dbReference type="EMBL" id="NDWU01000004">
    <property type="protein sequence ID" value="PUA33831.1"/>
    <property type="molecule type" value="Genomic_DNA"/>
</dbReference>
<proteinExistence type="predicted"/>
<dbReference type="NCBIfam" id="TIGR01575">
    <property type="entry name" value="rimI"/>
    <property type="match status" value="1"/>
</dbReference>
<comment type="caution">
    <text evidence="4">The sequence shown here is derived from an EMBL/GenBank/DDBJ whole genome shotgun (WGS) entry which is preliminary data.</text>
</comment>
<dbReference type="Pfam" id="PF00583">
    <property type="entry name" value="Acetyltransf_1"/>
    <property type="match status" value="1"/>
</dbReference>
<evidence type="ECO:0000256" key="1">
    <source>
        <dbReference type="ARBA" id="ARBA00022679"/>
    </source>
</evidence>
<evidence type="ECO:0000256" key="2">
    <source>
        <dbReference type="ARBA" id="ARBA00023315"/>
    </source>
</evidence>
<dbReference type="InterPro" id="IPR006464">
    <property type="entry name" value="AcTrfase_RimI/Ard1"/>
</dbReference>
<feature type="domain" description="N-acetyltransferase" evidence="3">
    <location>
        <begin position="14"/>
        <end position="168"/>
    </location>
</feature>
<evidence type="ECO:0000313" key="5">
    <source>
        <dbReference type="Proteomes" id="UP000244066"/>
    </source>
</evidence>
<dbReference type="InterPro" id="IPR000182">
    <property type="entry name" value="GNAT_dom"/>
</dbReference>